<gene>
    <name evidence="1" type="primary">repSA_1</name>
    <name evidence="1" type="ORF">GCM10009681_41170</name>
</gene>
<dbReference type="InterPro" id="IPR046828">
    <property type="entry name" value="RepSA"/>
</dbReference>
<accession>A0ABP4X1D8</accession>
<proteinExistence type="predicted"/>
<sequence length="459" mass="49716">MMPHTPDPVEADALARVILAGDTLRSDACEHPIRMVGSGLLVEADTGRILHRHTGDGAAITVRCRNRRASVCRACSALYRLDAYHLVAAGLRGGKDTPAVVGERPRLFVTLTAPSFGTVHLGPAHDGTPRRCHHERRKGANACGRWHLTGDPAIGTPLDPKHYDYTGQVLFNAHAGLLWRRLTIEVRRALARTAGLSRKKAHAQVRVVFAKVAEFQTRGCVHYHAIVRLDGPDGPGSAPPDWATVEVLETAIRHAAGTVHLASPATATVAARDMRWGRHLDIQHLPSDDPDGSDVAIARYVAKYATKAAEFTGVTIAALFCRSCNGLGVRDGRDREEMLCRVCGGSGRRPGVNLSDLPAHGQALVQACWQLGGIRAFASLRLRRWAHQAGYRGHVTTKSRSYSTTFAALRSERGEYNIARHAQSLGIDPNARQLIAVGDWRYVGDALRTPDPSLGGGRP</sequence>
<dbReference type="EMBL" id="BAAALS010000021">
    <property type="protein sequence ID" value="GAA1765868.1"/>
    <property type="molecule type" value="Genomic_DNA"/>
</dbReference>
<comment type="caution">
    <text evidence="1">The sequence shown here is derived from an EMBL/GenBank/DDBJ whole genome shotgun (WGS) entry which is preliminary data.</text>
</comment>
<protein>
    <submittedName>
        <fullName evidence="1">Replication initiator protein RepSA</fullName>
    </submittedName>
</protein>
<dbReference type="Proteomes" id="UP001500655">
    <property type="component" value="Unassembled WGS sequence"/>
</dbReference>
<dbReference type="RefSeq" id="WP_425560785.1">
    <property type="nucleotide sequence ID" value="NZ_BAAALS010000021.1"/>
</dbReference>
<dbReference type="Pfam" id="PF20199">
    <property type="entry name" value="RepSA"/>
    <property type="match status" value="1"/>
</dbReference>
<evidence type="ECO:0000313" key="2">
    <source>
        <dbReference type="Proteomes" id="UP001500655"/>
    </source>
</evidence>
<organism evidence="1 2">
    <name type="scientific">Luedemannella helvata</name>
    <dbReference type="NCBI Taxonomy" id="349315"/>
    <lineage>
        <taxon>Bacteria</taxon>
        <taxon>Bacillati</taxon>
        <taxon>Actinomycetota</taxon>
        <taxon>Actinomycetes</taxon>
        <taxon>Micromonosporales</taxon>
        <taxon>Micromonosporaceae</taxon>
        <taxon>Luedemannella</taxon>
    </lineage>
</organism>
<reference evidence="2" key="1">
    <citation type="journal article" date="2019" name="Int. J. Syst. Evol. Microbiol.">
        <title>The Global Catalogue of Microorganisms (GCM) 10K type strain sequencing project: providing services to taxonomists for standard genome sequencing and annotation.</title>
        <authorList>
            <consortium name="The Broad Institute Genomics Platform"/>
            <consortium name="The Broad Institute Genome Sequencing Center for Infectious Disease"/>
            <person name="Wu L."/>
            <person name="Ma J."/>
        </authorList>
    </citation>
    <scope>NUCLEOTIDE SEQUENCE [LARGE SCALE GENOMIC DNA]</scope>
    <source>
        <strain evidence="2">JCM 13249</strain>
    </source>
</reference>
<keyword evidence="2" id="KW-1185">Reference proteome</keyword>
<name>A0ABP4X1D8_9ACTN</name>
<evidence type="ECO:0000313" key="1">
    <source>
        <dbReference type="EMBL" id="GAA1765868.1"/>
    </source>
</evidence>